<organism evidence="2 3">
    <name type="scientific">Psychromicrobium silvestre</name>
    <dbReference type="NCBI Taxonomy" id="1645614"/>
    <lineage>
        <taxon>Bacteria</taxon>
        <taxon>Bacillati</taxon>
        <taxon>Actinomycetota</taxon>
        <taxon>Actinomycetes</taxon>
        <taxon>Micrococcales</taxon>
        <taxon>Micrococcaceae</taxon>
        <taxon>Psychromicrobium</taxon>
    </lineage>
</organism>
<dbReference type="AlphaFoldDB" id="A0A7Y9LV44"/>
<feature type="transmembrane region" description="Helical" evidence="1">
    <location>
        <begin position="154"/>
        <end position="171"/>
    </location>
</feature>
<evidence type="ECO:0000313" key="3">
    <source>
        <dbReference type="Proteomes" id="UP000521748"/>
    </source>
</evidence>
<feature type="transmembrane region" description="Helical" evidence="1">
    <location>
        <begin position="33"/>
        <end position="55"/>
    </location>
</feature>
<gene>
    <name evidence="2" type="ORF">FHU41_002381</name>
</gene>
<accession>A0A7Y9LV44</accession>
<comment type="caution">
    <text evidence="2">The sequence shown here is derived from an EMBL/GenBank/DDBJ whole genome shotgun (WGS) entry which is preliminary data.</text>
</comment>
<feature type="transmembrane region" description="Helical" evidence="1">
    <location>
        <begin position="120"/>
        <end position="142"/>
    </location>
</feature>
<keyword evidence="3" id="KW-1185">Reference proteome</keyword>
<protein>
    <submittedName>
        <fullName evidence="2">Uncharacterized protein</fullName>
    </submittedName>
</protein>
<dbReference type="EMBL" id="JACBYQ010000002">
    <property type="protein sequence ID" value="NYE96131.1"/>
    <property type="molecule type" value="Genomic_DNA"/>
</dbReference>
<sequence>MTTAPQGKHNSEAKDAHAYTRLKERIDRVERLLYLYIPASLCVTVLLMGMFLPYLGPKDHSVPDVSLATAPTTLGQEVDGDPLGIALMACFVLLLLTCTAAIISLIPLIRQTKSQLAIKFTRIIALLLGSSVLGVWLVTAVLTSRGGSAVGAGVWWYSLGAAIFITLAATAPKIKNPTPGLY</sequence>
<keyword evidence="1" id="KW-0812">Transmembrane</keyword>
<evidence type="ECO:0000313" key="2">
    <source>
        <dbReference type="EMBL" id="NYE96131.1"/>
    </source>
</evidence>
<reference evidence="2 3" key="1">
    <citation type="submission" date="2020-07" db="EMBL/GenBank/DDBJ databases">
        <title>Sequencing the genomes of 1000 actinobacteria strains.</title>
        <authorList>
            <person name="Klenk H.-P."/>
        </authorList>
    </citation>
    <scope>NUCLEOTIDE SEQUENCE [LARGE SCALE GENOMIC DNA]</scope>
    <source>
        <strain evidence="2 3">DSM 102047</strain>
    </source>
</reference>
<keyword evidence="1" id="KW-0472">Membrane</keyword>
<evidence type="ECO:0000256" key="1">
    <source>
        <dbReference type="SAM" id="Phobius"/>
    </source>
</evidence>
<name>A0A7Y9LV44_9MICC</name>
<proteinExistence type="predicted"/>
<feature type="transmembrane region" description="Helical" evidence="1">
    <location>
        <begin position="83"/>
        <end position="108"/>
    </location>
</feature>
<dbReference type="Proteomes" id="UP000521748">
    <property type="component" value="Unassembled WGS sequence"/>
</dbReference>
<dbReference type="RefSeq" id="WP_179389832.1">
    <property type="nucleotide sequence ID" value="NZ_JACBYQ010000002.1"/>
</dbReference>
<keyword evidence="1" id="KW-1133">Transmembrane helix</keyword>